<feature type="domain" description="Pili assembly chaperone C-terminal" evidence="8">
    <location>
        <begin position="179"/>
        <end position="241"/>
    </location>
</feature>
<dbReference type="InterPro" id="IPR016148">
    <property type="entry name" value="Pili_assmbl_chaperone_C"/>
</dbReference>
<dbReference type="Pfam" id="PF00345">
    <property type="entry name" value="PapD_N"/>
    <property type="match status" value="1"/>
</dbReference>
<proteinExistence type="inferred from homology"/>
<dbReference type="InterPro" id="IPR016147">
    <property type="entry name" value="Pili_assmbl_chaperone_N"/>
</dbReference>
<protein>
    <submittedName>
        <fullName evidence="9">Molecular chaperone</fullName>
    </submittedName>
</protein>
<evidence type="ECO:0000313" key="9">
    <source>
        <dbReference type="EMBL" id="MFC4488808.1"/>
    </source>
</evidence>
<evidence type="ECO:0000259" key="8">
    <source>
        <dbReference type="Pfam" id="PF02753"/>
    </source>
</evidence>
<dbReference type="PROSITE" id="PS00635">
    <property type="entry name" value="PILI_CHAPERONE"/>
    <property type="match status" value="1"/>
</dbReference>
<dbReference type="InterPro" id="IPR001829">
    <property type="entry name" value="Pili_assmbl_chaperone_bac"/>
</dbReference>
<dbReference type="RefSeq" id="WP_082151150.1">
    <property type="nucleotide sequence ID" value="NZ_JBHSEK010000002.1"/>
</dbReference>
<dbReference type="Gene3D" id="2.60.40.10">
    <property type="entry name" value="Immunoglobulins"/>
    <property type="match status" value="2"/>
</dbReference>
<comment type="caution">
    <text evidence="9">The sequence shown here is derived from an EMBL/GenBank/DDBJ whole genome shotgun (WGS) entry which is preliminary data.</text>
</comment>
<keyword evidence="10" id="KW-1185">Reference proteome</keyword>
<evidence type="ECO:0000313" key="10">
    <source>
        <dbReference type="Proteomes" id="UP001595999"/>
    </source>
</evidence>
<keyword evidence="3" id="KW-0732">Signal</keyword>
<accession>A0ABV8ZRN2</accession>
<organism evidence="9 10">
    <name type="scientific">Chromobacterium aquaticum</name>
    <dbReference type="NCBI Taxonomy" id="467180"/>
    <lineage>
        <taxon>Bacteria</taxon>
        <taxon>Pseudomonadati</taxon>
        <taxon>Pseudomonadota</taxon>
        <taxon>Betaproteobacteria</taxon>
        <taxon>Neisseriales</taxon>
        <taxon>Chromobacteriaceae</taxon>
        <taxon>Chromobacterium</taxon>
    </lineage>
</organism>
<sequence length="251" mass="27741">MRFPTSKRATAVACWAAWLLLFAGQLAWGSVVLNNTRIIYPGQAHESSVQLNNQDASPSVVQVWVDSGDENSTPEQAVAPFAVMPAVFRIEAKAGQTVRLVFDGSPLPQDRESVYYFNLLQIPSINQAFSGQNQMLVMLRNRLKLFYRPSTIAGRVEQAPCQLGFSVQRQGRGWRLSADNRSGYFLTLSGGQLISNGKAHAFKAEMLTPFSRASWPLPELTQPRAPLSVRFRHINDYGGVNEVESAAVLAE</sequence>
<keyword evidence="5 6" id="KW-0143">Chaperone</keyword>
<evidence type="ECO:0000256" key="2">
    <source>
        <dbReference type="ARBA" id="ARBA00007399"/>
    </source>
</evidence>
<dbReference type="InterPro" id="IPR008962">
    <property type="entry name" value="PapD-like_sf"/>
</dbReference>
<evidence type="ECO:0000256" key="6">
    <source>
        <dbReference type="RuleBase" id="RU003918"/>
    </source>
</evidence>
<evidence type="ECO:0000259" key="7">
    <source>
        <dbReference type="Pfam" id="PF00345"/>
    </source>
</evidence>
<comment type="subcellular location">
    <subcellularLocation>
        <location evidence="1 6">Periplasm</location>
    </subcellularLocation>
</comment>
<evidence type="ECO:0000256" key="4">
    <source>
        <dbReference type="ARBA" id="ARBA00022764"/>
    </source>
</evidence>
<dbReference type="InterPro" id="IPR036316">
    <property type="entry name" value="Pili_assmbl_chap_C_dom_sf"/>
</dbReference>
<name>A0ABV8ZRN2_9NEIS</name>
<evidence type="ECO:0000256" key="1">
    <source>
        <dbReference type="ARBA" id="ARBA00004418"/>
    </source>
</evidence>
<dbReference type="PANTHER" id="PTHR30251:SF25">
    <property type="entry name" value="FIMBRIAE CHAPARONE"/>
    <property type="match status" value="1"/>
</dbReference>
<dbReference type="PRINTS" id="PR00969">
    <property type="entry name" value="CHAPERONPILI"/>
</dbReference>
<dbReference type="Pfam" id="PF02753">
    <property type="entry name" value="PapD_C"/>
    <property type="match status" value="1"/>
</dbReference>
<dbReference type="Proteomes" id="UP001595999">
    <property type="component" value="Unassembled WGS sequence"/>
</dbReference>
<dbReference type="InterPro" id="IPR013783">
    <property type="entry name" value="Ig-like_fold"/>
</dbReference>
<feature type="domain" description="Pili assembly chaperone N-terminal" evidence="7">
    <location>
        <begin position="30"/>
        <end position="152"/>
    </location>
</feature>
<dbReference type="EMBL" id="JBHSEK010000002">
    <property type="protein sequence ID" value="MFC4488808.1"/>
    <property type="molecule type" value="Genomic_DNA"/>
</dbReference>
<evidence type="ECO:0000256" key="3">
    <source>
        <dbReference type="ARBA" id="ARBA00022729"/>
    </source>
</evidence>
<dbReference type="PANTHER" id="PTHR30251">
    <property type="entry name" value="PILUS ASSEMBLY CHAPERONE"/>
    <property type="match status" value="1"/>
</dbReference>
<reference evidence="10" key="1">
    <citation type="journal article" date="2019" name="Int. J. Syst. Evol. Microbiol.">
        <title>The Global Catalogue of Microorganisms (GCM) 10K type strain sequencing project: providing services to taxonomists for standard genome sequencing and annotation.</title>
        <authorList>
            <consortium name="The Broad Institute Genomics Platform"/>
            <consortium name="The Broad Institute Genome Sequencing Center for Infectious Disease"/>
            <person name="Wu L."/>
            <person name="Ma J."/>
        </authorList>
    </citation>
    <scope>NUCLEOTIDE SEQUENCE [LARGE SCALE GENOMIC DNA]</scope>
    <source>
        <strain evidence="10">CGMCC 4.7608</strain>
    </source>
</reference>
<evidence type="ECO:0000256" key="5">
    <source>
        <dbReference type="ARBA" id="ARBA00023186"/>
    </source>
</evidence>
<comment type="similarity">
    <text evidence="2 6">Belongs to the periplasmic pilus chaperone family.</text>
</comment>
<dbReference type="InterPro" id="IPR050643">
    <property type="entry name" value="Periplasmic_pilus_chap"/>
</dbReference>
<gene>
    <name evidence="9" type="ORF">ACFO0R_04185</name>
</gene>
<dbReference type="SUPFAM" id="SSF49354">
    <property type="entry name" value="PapD-like"/>
    <property type="match status" value="1"/>
</dbReference>
<keyword evidence="4" id="KW-0574">Periplasm</keyword>
<dbReference type="InterPro" id="IPR018046">
    <property type="entry name" value="Pili_assmbl_chaperone_CS"/>
</dbReference>
<dbReference type="SUPFAM" id="SSF49584">
    <property type="entry name" value="Periplasmic chaperone C-domain"/>
    <property type="match status" value="1"/>
</dbReference>